<accession>A0A1G9Z118</accession>
<dbReference type="InterPro" id="IPR036390">
    <property type="entry name" value="WH_DNA-bd_sf"/>
</dbReference>
<dbReference type="AlphaFoldDB" id="A0A1G9Z118"/>
<sequence>MRRPHVDWMTRADDAILEFLLNEGNRQLIATPGVIEVNIGYTLSTVNQRLRKLKSAGLVEYHDEERGMYELTEKGSAYLAGEIEAEELPLEGSAG</sequence>
<keyword evidence="2" id="KW-1185">Reference proteome</keyword>
<evidence type="ECO:0000313" key="2">
    <source>
        <dbReference type="Proteomes" id="UP000199451"/>
    </source>
</evidence>
<dbReference type="InterPro" id="IPR036388">
    <property type="entry name" value="WH-like_DNA-bd_sf"/>
</dbReference>
<dbReference type="EMBL" id="FNHL01000006">
    <property type="protein sequence ID" value="SDN14887.1"/>
    <property type="molecule type" value="Genomic_DNA"/>
</dbReference>
<proteinExistence type="predicted"/>
<dbReference type="Proteomes" id="UP000199451">
    <property type="component" value="Unassembled WGS sequence"/>
</dbReference>
<protein>
    <submittedName>
        <fullName evidence="1">MarR family protein</fullName>
    </submittedName>
</protein>
<name>A0A1G9Z118_9EURY</name>
<dbReference type="SUPFAM" id="SSF46785">
    <property type="entry name" value="Winged helix' DNA-binding domain"/>
    <property type="match status" value="1"/>
</dbReference>
<reference evidence="2" key="1">
    <citation type="submission" date="2016-10" db="EMBL/GenBank/DDBJ databases">
        <authorList>
            <person name="Varghese N."/>
            <person name="Submissions S."/>
        </authorList>
    </citation>
    <scope>NUCLEOTIDE SEQUENCE [LARGE SCALE GENOMIC DNA]</scope>
    <source>
        <strain evidence="2">CGMCC 1.10119</strain>
    </source>
</reference>
<dbReference type="OrthoDB" id="285635at2157"/>
<gene>
    <name evidence="1" type="ORF">SAMN04487949_3492</name>
</gene>
<dbReference type="RefSeq" id="WP_170830690.1">
    <property type="nucleotide sequence ID" value="NZ_FNHL01000006.1"/>
</dbReference>
<dbReference type="Gene3D" id="1.10.10.10">
    <property type="entry name" value="Winged helix-like DNA-binding domain superfamily/Winged helix DNA-binding domain"/>
    <property type="match status" value="1"/>
</dbReference>
<evidence type="ECO:0000313" key="1">
    <source>
        <dbReference type="EMBL" id="SDN14887.1"/>
    </source>
</evidence>
<organism evidence="1 2">
    <name type="scientific">Halogranum gelatinilyticum</name>
    <dbReference type="NCBI Taxonomy" id="660521"/>
    <lineage>
        <taxon>Archaea</taxon>
        <taxon>Methanobacteriati</taxon>
        <taxon>Methanobacteriota</taxon>
        <taxon>Stenosarchaea group</taxon>
        <taxon>Halobacteria</taxon>
        <taxon>Halobacteriales</taxon>
        <taxon>Haloferacaceae</taxon>
    </lineage>
</organism>